<keyword evidence="5" id="KW-0269">Exonuclease</keyword>
<comment type="cofactor">
    <cofactor evidence="1">
        <name>Mg(2+)</name>
        <dbReference type="ChEBI" id="CHEBI:18420"/>
    </cofactor>
</comment>
<evidence type="ECO:0000256" key="1">
    <source>
        <dbReference type="ARBA" id="ARBA00001946"/>
    </source>
</evidence>
<dbReference type="CDD" id="cd06127">
    <property type="entry name" value="DEDDh"/>
    <property type="match status" value="1"/>
</dbReference>
<evidence type="ECO:0000313" key="10">
    <source>
        <dbReference type="RefSeq" id="XP_022305224.1"/>
    </source>
</evidence>
<evidence type="ECO:0000256" key="7">
    <source>
        <dbReference type="ARBA" id="ARBA00025769"/>
    </source>
</evidence>
<dbReference type="GO" id="GO:0005737">
    <property type="term" value="C:cytoplasm"/>
    <property type="evidence" value="ECO:0007669"/>
    <property type="project" value="TreeGrafter"/>
</dbReference>
<dbReference type="InterPro" id="IPR036397">
    <property type="entry name" value="RNaseH_sf"/>
</dbReference>
<protein>
    <submittedName>
        <fullName evidence="10">Exonuclease DPD1, chloroplastic/mitochondrial-like</fullName>
    </submittedName>
</protein>
<feature type="domain" description="Exonuclease" evidence="8">
    <location>
        <begin position="75"/>
        <end position="253"/>
    </location>
</feature>
<accession>A0A8B8BQT8</accession>
<evidence type="ECO:0000256" key="6">
    <source>
        <dbReference type="ARBA" id="ARBA00022842"/>
    </source>
</evidence>
<keyword evidence="3" id="KW-0479">Metal-binding</keyword>
<keyword evidence="2" id="KW-0540">Nuclease</keyword>
<dbReference type="Pfam" id="PF25244">
    <property type="entry name" value="PML_C"/>
    <property type="match status" value="1"/>
</dbReference>
<proteinExistence type="inferred from homology"/>
<dbReference type="GO" id="GO:0006308">
    <property type="term" value="P:DNA catabolic process"/>
    <property type="evidence" value="ECO:0007669"/>
    <property type="project" value="TreeGrafter"/>
</dbReference>
<evidence type="ECO:0000259" key="8">
    <source>
        <dbReference type="SMART" id="SM00479"/>
    </source>
</evidence>
<keyword evidence="9" id="KW-1185">Reference proteome</keyword>
<dbReference type="KEGG" id="cvn:111112150"/>
<dbReference type="RefSeq" id="XP_022305224.1">
    <property type="nucleotide sequence ID" value="XM_022449516.1"/>
</dbReference>
<dbReference type="InterPro" id="IPR012337">
    <property type="entry name" value="RNaseH-like_sf"/>
</dbReference>
<dbReference type="AlphaFoldDB" id="A0A8B8BQT8"/>
<dbReference type="GO" id="GO:0008296">
    <property type="term" value="F:3'-5'-DNA exonuclease activity"/>
    <property type="evidence" value="ECO:0007669"/>
    <property type="project" value="TreeGrafter"/>
</dbReference>
<evidence type="ECO:0000256" key="5">
    <source>
        <dbReference type="ARBA" id="ARBA00022839"/>
    </source>
</evidence>
<evidence type="ECO:0000313" key="9">
    <source>
        <dbReference type="Proteomes" id="UP000694844"/>
    </source>
</evidence>
<dbReference type="Pfam" id="PF00929">
    <property type="entry name" value="RNase_T"/>
    <property type="match status" value="1"/>
</dbReference>
<name>A0A8B8BQT8_CRAVI</name>
<organism evidence="9 10">
    <name type="scientific">Crassostrea virginica</name>
    <name type="common">Eastern oyster</name>
    <dbReference type="NCBI Taxonomy" id="6565"/>
    <lineage>
        <taxon>Eukaryota</taxon>
        <taxon>Metazoa</taxon>
        <taxon>Spiralia</taxon>
        <taxon>Lophotrochozoa</taxon>
        <taxon>Mollusca</taxon>
        <taxon>Bivalvia</taxon>
        <taxon>Autobranchia</taxon>
        <taxon>Pteriomorphia</taxon>
        <taxon>Ostreida</taxon>
        <taxon>Ostreoidea</taxon>
        <taxon>Ostreidae</taxon>
        <taxon>Crassostrea</taxon>
    </lineage>
</organism>
<dbReference type="OrthoDB" id="6130750at2759"/>
<dbReference type="PANTHER" id="PTHR13058">
    <property type="entry name" value="THREE PRIME REPAIR EXONUCLEASE 1, 2"/>
    <property type="match status" value="1"/>
</dbReference>
<keyword evidence="6" id="KW-0460">Magnesium</keyword>
<dbReference type="GO" id="GO:0003676">
    <property type="term" value="F:nucleic acid binding"/>
    <property type="evidence" value="ECO:0007669"/>
    <property type="project" value="InterPro"/>
</dbReference>
<dbReference type="InterPro" id="IPR013520">
    <property type="entry name" value="Ribonucl_H"/>
</dbReference>
<comment type="similarity">
    <text evidence="7">Belongs to the exonuclease superfamily. TREX family.</text>
</comment>
<dbReference type="InterPro" id="IPR057617">
    <property type="entry name" value="PML_C"/>
</dbReference>
<dbReference type="PANTHER" id="PTHR13058:SF22">
    <property type="entry name" value="EXODEOXYRIBONUCLEASE III"/>
    <property type="match status" value="1"/>
</dbReference>
<reference evidence="10" key="1">
    <citation type="submission" date="2025-08" db="UniProtKB">
        <authorList>
            <consortium name="RefSeq"/>
        </authorList>
    </citation>
    <scope>IDENTIFICATION</scope>
    <source>
        <tissue evidence="10">Whole sample</tissue>
    </source>
</reference>
<dbReference type="Proteomes" id="UP000694844">
    <property type="component" value="Chromosome 9"/>
</dbReference>
<dbReference type="SMART" id="SM00479">
    <property type="entry name" value="EXOIII"/>
    <property type="match status" value="1"/>
</dbReference>
<keyword evidence="4" id="KW-0378">Hydrolase</keyword>
<dbReference type="GeneID" id="111112150"/>
<evidence type="ECO:0000256" key="2">
    <source>
        <dbReference type="ARBA" id="ARBA00022722"/>
    </source>
</evidence>
<dbReference type="GO" id="GO:0046872">
    <property type="term" value="F:metal ion binding"/>
    <property type="evidence" value="ECO:0007669"/>
    <property type="project" value="UniProtKB-KW"/>
</dbReference>
<evidence type="ECO:0000256" key="4">
    <source>
        <dbReference type="ARBA" id="ARBA00022801"/>
    </source>
</evidence>
<sequence>MSIRLRNRAKAKLPQTKLRRLILKQERVTMKGACEATEGSTYQSEIGMTDTQDIDKIPDPVQKPTFSAVKNLEPHYVVIDLETTGLITRHKMPHITQVACVDTIHKSEFSAYVIPQIPIDAGAEIVFDGSKLKVKGQEVNALTIRDALTKFLEYLEKMNNIVLVAHNGRVFDFLVLSYAINKCGLDQEFVKVVKAFVDSLTVMKARHPKLPSYKQENLAEHFSLPTYNAYNAVDDVIALDNILAAANCNDAEVMKHSYSSDCHFKQELFTAAKGRNVRSYDTVIAKGIMKMCFAENIAGSGLALGHLKTIFDRNGEDELMCVFT</sequence>
<dbReference type="SUPFAM" id="SSF53098">
    <property type="entry name" value="Ribonuclease H-like"/>
    <property type="match status" value="1"/>
</dbReference>
<dbReference type="InterPro" id="IPR040393">
    <property type="entry name" value="TREX1/2"/>
</dbReference>
<gene>
    <name evidence="10" type="primary">LOC111112150</name>
</gene>
<evidence type="ECO:0000256" key="3">
    <source>
        <dbReference type="ARBA" id="ARBA00022723"/>
    </source>
</evidence>
<dbReference type="Gene3D" id="3.30.420.10">
    <property type="entry name" value="Ribonuclease H-like superfamily/Ribonuclease H"/>
    <property type="match status" value="1"/>
</dbReference>